<accession>A0A523RT11</accession>
<feature type="coiled-coil region" evidence="1">
    <location>
        <begin position="77"/>
        <end position="111"/>
    </location>
</feature>
<dbReference type="AlphaFoldDB" id="A0A523RT11"/>
<comment type="caution">
    <text evidence="3">The sequence shown here is derived from an EMBL/GenBank/DDBJ whole genome shotgun (WGS) entry which is preliminary data.</text>
</comment>
<organism evidence="3 4">
    <name type="scientific">Aerophobetes bacterium</name>
    <dbReference type="NCBI Taxonomy" id="2030807"/>
    <lineage>
        <taxon>Bacteria</taxon>
        <taxon>Candidatus Aerophobota</taxon>
    </lineage>
</organism>
<dbReference type="InterPro" id="IPR036388">
    <property type="entry name" value="WH-like_DNA-bd_sf"/>
</dbReference>
<dbReference type="Pfam" id="PF13518">
    <property type="entry name" value="HTH_28"/>
    <property type="match status" value="1"/>
</dbReference>
<gene>
    <name evidence="3" type="ORF">E3J84_05705</name>
</gene>
<name>A0A523RT11_UNCAE</name>
<feature type="domain" description="Insertion element IS150 protein InsJ-like helix-turn-helix" evidence="2">
    <location>
        <begin position="17"/>
        <end position="68"/>
    </location>
</feature>
<protein>
    <submittedName>
        <fullName evidence="3">Helix-turn-helix domain-containing protein</fullName>
    </submittedName>
</protein>
<sequence>MNYGRSKLSFKPIPVEKKIEVVSRVISGEKIQPVAREIGVHRASVYTWRKRTLAALGKALEPRKRGPKFKHPKKTPEENLREEIDRLKDYLEEKEKQIHLLREKLEPQKDDLRPVRCPNCGCEKVYRNSTYKIKPKGFFDNLKTRKEELIQRFICPYCGKSFHIKKTKFPSRSHKG</sequence>
<evidence type="ECO:0000256" key="1">
    <source>
        <dbReference type="SAM" id="Coils"/>
    </source>
</evidence>
<proteinExistence type="predicted"/>
<evidence type="ECO:0000313" key="4">
    <source>
        <dbReference type="Proteomes" id="UP000316360"/>
    </source>
</evidence>
<keyword evidence="1" id="KW-0175">Coiled coil</keyword>
<dbReference type="Proteomes" id="UP000316360">
    <property type="component" value="Unassembled WGS sequence"/>
</dbReference>
<evidence type="ECO:0000313" key="3">
    <source>
        <dbReference type="EMBL" id="TET08910.1"/>
    </source>
</evidence>
<reference evidence="3 4" key="1">
    <citation type="submission" date="2019-03" db="EMBL/GenBank/DDBJ databases">
        <title>Metabolic potential of uncultured bacteria and archaea associated with petroleum seepage in deep-sea sediments.</title>
        <authorList>
            <person name="Dong X."/>
            <person name="Hubert C."/>
        </authorList>
    </citation>
    <scope>NUCLEOTIDE SEQUENCE [LARGE SCALE GENOMIC DNA]</scope>
    <source>
        <strain evidence="3">E44_bin7</strain>
    </source>
</reference>
<dbReference type="SUPFAM" id="SSF46689">
    <property type="entry name" value="Homeodomain-like"/>
    <property type="match status" value="1"/>
</dbReference>
<dbReference type="Gene3D" id="1.10.10.10">
    <property type="entry name" value="Winged helix-like DNA-binding domain superfamily/Winged helix DNA-binding domain"/>
    <property type="match status" value="1"/>
</dbReference>
<dbReference type="InterPro" id="IPR055247">
    <property type="entry name" value="InsJ-like_HTH"/>
</dbReference>
<dbReference type="EMBL" id="SOKJ01000326">
    <property type="protein sequence ID" value="TET08910.1"/>
    <property type="molecule type" value="Genomic_DNA"/>
</dbReference>
<evidence type="ECO:0000259" key="2">
    <source>
        <dbReference type="Pfam" id="PF13518"/>
    </source>
</evidence>
<dbReference type="InterPro" id="IPR009057">
    <property type="entry name" value="Homeodomain-like_sf"/>
</dbReference>